<feature type="transmembrane region" description="Helical" evidence="1">
    <location>
        <begin position="20"/>
        <end position="49"/>
    </location>
</feature>
<feature type="transmembrane region" description="Helical" evidence="1">
    <location>
        <begin position="164"/>
        <end position="181"/>
    </location>
</feature>
<accession>C5CF96</accession>
<dbReference type="OrthoDB" id="46935at2"/>
<keyword evidence="1" id="KW-1133">Transmembrane helix</keyword>
<sequence length="188" mass="21000">MLKKIEAYFMKEMSEKAGRIAVFSLGLLIPNYGFRMLFLFLLVTTVLPADIHNKRISNLLALPYSHGELFWISLLFLVGITTSTEFLGAALFGRGFIYTGINLWRSLNFIGFYYAVSMLSVIAGLDNFGIPFLIFILDIIMGGLGSTYENPYFYISPVYQGKSLAVTGVAIATLLISYLIFTKKGVQK</sequence>
<gene>
    <name evidence="2" type="ordered locus">Kole_0657</name>
</gene>
<keyword evidence="1" id="KW-0812">Transmembrane</keyword>
<dbReference type="eggNOG" id="ENOG50309QR">
    <property type="taxonomic scope" value="Bacteria"/>
</dbReference>
<dbReference type="EMBL" id="CP001634">
    <property type="protein sequence ID" value="ACR79373.1"/>
    <property type="molecule type" value="Genomic_DNA"/>
</dbReference>
<evidence type="ECO:0000256" key="1">
    <source>
        <dbReference type="SAM" id="Phobius"/>
    </source>
</evidence>
<feature type="transmembrane region" description="Helical" evidence="1">
    <location>
        <begin position="112"/>
        <end position="144"/>
    </location>
</feature>
<keyword evidence="1" id="KW-0472">Membrane</keyword>
<evidence type="ECO:0000313" key="2">
    <source>
        <dbReference type="EMBL" id="ACR79373.1"/>
    </source>
</evidence>
<dbReference type="AlphaFoldDB" id="C5CF96"/>
<dbReference type="Proteomes" id="UP000002382">
    <property type="component" value="Chromosome"/>
</dbReference>
<reference evidence="2 3" key="1">
    <citation type="submission" date="2009-06" db="EMBL/GenBank/DDBJ databases">
        <title>Complete sequence of Thermotogales bacterium TBF 19.5.1.</title>
        <authorList>
            <consortium name="US DOE Joint Genome Institute"/>
            <person name="Lucas S."/>
            <person name="Copeland A."/>
            <person name="Lapidus A."/>
            <person name="Glavina del Rio T."/>
            <person name="Tice H."/>
            <person name="Bruce D."/>
            <person name="Goodwin L."/>
            <person name="Pitluck S."/>
            <person name="Chertkov O."/>
            <person name="Brettin T."/>
            <person name="Detter J.C."/>
            <person name="Han C."/>
            <person name="Schmutz J."/>
            <person name="Larimer F."/>
            <person name="Land M."/>
            <person name="Hauser L."/>
            <person name="Kyrpides N."/>
            <person name="Ovchinnikova G."/>
            <person name="Noll K."/>
        </authorList>
    </citation>
    <scope>NUCLEOTIDE SEQUENCE [LARGE SCALE GENOMIC DNA]</scope>
    <source>
        <strain evidence="3">ATCC BAA-1733 / DSM 21960 / TBF 19.5.1</strain>
    </source>
</reference>
<name>C5CF96_KOSOT</name>
<evidence type="ECO:0000313" key="3">
    <source>
        <dbReference type="Proteomes" id="UP000002382"/>
    </source>
</evidence>
<keyword evidence="3" id="KW-1185">Reference proteome</keyword>
<protein>
    <submittedName>
        <fullName evidence="2">Uncharacterized protein</fullName>
    </submittedName>
</protein>
<dbReference type="KEGG" id="kol:Kole_0657"/>
<dbReference type="RefSeq" id="WP_012745155.1">
    <property type="nucleotide sequence ID" value="NC_012785.1"/>
</dbReference>
<organism evidence="2 3">
    <name type="scientific">Kosmotoga olearia (strain ATCC BAA-1733 / DSM 21960 / TBF 19.5.1)</name>
    <dbReference type="NCBI Taxonomy" id="521045"/>
    <lineage>
        <taxon>Bacteria</taxon>
        <taxon>Thermotogati</taxon>
        <taxon>Thermotogota</taxon>
        <taxon>Thermotogae</taxon>
        <taxon>Kosmotogales</taxon>
        <taxon>Kosmotogaceae</taxon>
        <taxon>Kosmotoga</taxon>
    </lineage>
</organism>
<proteinExistence type="predicted"/>
<feature type="transmembrane region" description="Helical" evidence="1">
    <location>
        <begin position="69"/>
        <end position="92"/>
    </location>
</feature>
<dbReference type="HOGENOM" id="CLU_119095_0_0_0"/>
<dbReference type="STRING" id="521045.Kole_0657"/>
<reference evidence="2 3" key="2">
    <citation type="journal article" date="2011" name="J. Bacteriol.">
        <title>Genome Sequence of Kosmotoga olearia Strain TBF 19.5.1, a Thermophilic Bacterium with a Wide Growth Temperature Range, Isolated from the Troll B Oil Platform in the North Sea.</title>
        <authorList>
            <person name="Swithers K.S."/>
            <person name="Dipippo J.L."/>
            <person name="Bruce D.C."/>
            <person name="Detter C."/>
            <person name="Tapia R."/>
            <person name="Han S."/>
            <person name="Goodwin L.A."/>
            <person name="Han J."/>
            <person name="Woyke T."/>
            <person name="Pitluck S."/>
            <person name="Pennacchio L."/>
            <person name="Nolan M."/>
            <person name="Mikhailova N."/>
            <person name="Land M.L."/>
            <person name="Nesbo C.L."/>
            <person name="Gogarten J.P."/>
            <person name="Noll K.M."/>
        </authorList>
    </citation>
    <scope>NUCLEOTIDE SEQUENCE [LARGE SCALE GENOMIC DNA]</scope>
    <source>
        <strain evidence="3">ATCC BAA-1733 / DSM 21960 / TBF 19.5.1</strain>
    </source>
</reference>